<keyword evidence="2 7" id="KW-0812">Transmembrane</keyword>
<dbReference type="InterPro" id="IPR036640">
    <property type="entry name" value="ABC1_TM_sf"/>
</dbReference>
<dbReference type="AlphaFoldDB" id="A0A449BT26"/>
<feature type="transmembrane region" description="Helical" evidence="7">
    <location>
        <begin position="311"/>
        <end position="329"/>
    </location>
</feature>
<feature type="domain" description="ABC transporter" evidence="9">
    <location>
        <begin position="536"/>
        <end position="763"/>
    </location>
</feature>
<dbReference type="SUPFAM" id="SSF52540">
    <property type="entry name" value="P-loop containing nucleoside triphosphate hydrolases"/>
    <property type="match status" value="1"/>
</dbReference>
<dbReference type="PANTHER" id="PTHR43394:SF1">
    <property type="entry name" value="ATP-BINDING CASSETTE SUB-FAMILY B MEMBER 10, MITOCHONDRIAL"/>
    <property type="match status" value="1"/>
</dbReference>
<feature type="signal peptide" evidence="8">
    <location>
        <begin position="1"/>
        <end position="26"/>
    </location>
</feature>
<dbReference type="RefSeq" id="XP_008624997.1">
    <property type="nucleotide sequence ID" value="XM_008626775.1"/>
</dbReference>
<dbReference type="Proteomes" id="UP000290582">
    <property type="component" value="Chromosome PVVCY_09"/>
</dbReference>
<dbReference type="InterPro" id="IPR039421">
    <property type="entry name" value="Type_1_exporter"/>
</dbReference>
<evidence type="ECO:0000259" key="10">
    <source>
        <dbReference type="PROSITE" id="PS50929"/>
    </source>
</evidence>
<dbReference type="Pfam" id="PF00005">
    <property type="entry name" value="ABC_tran"/>
    <property type="match status" value="1"/>
</dbReference>
<feature type="transmembrane region" description="Helical" evidence="7">
    <location>
        <begin position="192"/>
        <end position="210"/>
    </location>
</feature>
<keyword evidence="3" id="KW-0547">Nucleotide-binding</keyword>
<feature type="transmembrane region" description="Helical" evidence="7">
    <location>
        <begin position="414"/>
        <end position="433"/>
    </location>
</feature>
<name>A0A449BT26_PLAVN</name>
<evidence type="ECO:0000256" key="6">
    <source>
        <dbReference type="ARBA" id="ARBA00023136"/>
    </source>
</evidence>
<proteinExistence type="predicted"/>
<dbReference type="GO" id="GO:0090374">
    <property type="term" value="P:oligopeptide export from mitochondrion"/>
    <property type="evidence" value="ECO:0007669"/>
    <property type="project" value="TreeGrafter"/>
</dbReference>
<evidence type="ECO:0000256" key="8">
    <source>
        <dbReference type="SAM" id="SignalP"/>
    </source>
</evidence>
<dbReference type="InterPro" id="IPR003593">
    <property type="entry name" value="AAA+_ATPase"/>
</dbReference>
<dbReference type="PROSITE" id="PS50893">
    <property type="entry name" value="ABC_TRANSPORTER_2"/>
    <property type="match status" value="1"/>
</dbReference>
<evidence type="ECO:0000313" key="12">
    <source>
        <dbReference type="Proteomes" id="UP000290582"/>
    </source>
</evidence>
<dbReference type="KEGG" id="pvv:PVVCY_0904380"/>
<dbReference type="InterPro" id="IPR011527">
    <property type="entry name" value="ABC1_TM_dom"/>
</dbReference>
<protein>
    <submittedName>
        <fullName evidence="11">ABC transporter B family member 3, putative</fullName>
    </submittedName>
</protein>
<reference evidence="11 12" key="1">
    <citation type="submission" date="2019-01" db="EMBL/GenBank/DDBJ databases">
        <authorList>
            <person name="Ramaprasad A."/>
        </authorList>
    </citation>
    <scope>NUCLEOTIDE SEQUENCE [LARGE SCALE GENOMIC DNA]</scope>
</reference>
<accession>A0A449BT26</accession>
<evidence type="ECO:0000256" key="2">
    <source>
        <dbReference type="ARBA" id="ARBA00022692"/>
    </source>
</evidence>
<evidence type="ECO:0000313" key="11">
    <source>
        <dbReference type="EMBL" id="VEV56627.1"/>
    </source>
</evidence>
<sequence length="763" mass="90228">MKKIKNVYFLLLVFFTLLNKRNQIKCKQEKIVNVGNNKFIINHSNLPYNKKYFKIANKGKSCFESSRKRCVHKEREKAFFIKAHINKIKRYRLLYKNGKRNDKTFFENKQLRDRLKIWKLFYKNNGKNNGKMCRAYSSVSETTKEDNKLCKVGDNYNFVGSRFLLKFRRYILDDNMVNFIWICKNYLWEKKIFFSTIFTMLSSGVISIIIPRYDNILFSNLTNKVFDNFMFNLFNCVIIRVISLGLCMLRNSIFMRASCYSLKRVKNILFEIYINKEYEYFDKVDHNSVINRLTLEAYDFSNIIAYYINPFIRNFFSIVLNFSYLYYLNKSLTKTIFIFFCISSVLTIISYKLKRKGMTHINKEKNKNASISLESFKNINIIKLFSTESHEYNKYSMSLNNILNLQKKKEQFNLLHMLVSKLFVTTTYVFILLKGGSLLSQNKLDSKTFTSLFFYVNNIYSCIDILDYYIEICDIIDQNSGIIKMLSEYLQGEKNKNIESDTKMEKIERVDKTVTKENETNNSMSLCRDKNDDVVLEFKGVYFKYPSNMDNNNYVLKNINFKINKGTNNVILGKSGEGKSTILKLILNLYKSSKGKIYLYNKLLNNYTNREIFDKITYVEQNSKLLKKTIRENMTYGIKDNTNFDMLDLINISKCCTSHEFISRLRKRYETAISNTSELMTASQKQKICIARALIHFPKILLLDESTSAMESKNERAIFENIQKNEFFKNLSIIRITHKRANLDLAHNVFVLKDGYLKKQKHV</sequence>
<keyword evidence="8" id="KW-0732">Signal</keyword>
<evidence type="ECO:0000256" key="7">
    <source>
        <dbReference type="SAM" id="Phobius"/>
    </source>
</evidence>
<dbReference type="SUPFAM" id="SSF90123">
    <property type="entry name" value="ABC transporter transmembrane region"/>
    <property type="match status" value="1"/>
</dbReference>
<dbReference type="SMART" id="SM00382">
    <property type="entry name" value="AAA"/>
    <property type="match status" value="1"/>
</dbReference>
<evidence type="ECO:0000256" key="1">
    <source>
        <dbReference type="ARBA" id="ARBA00004141"/>
    </source>
</evidence>
<evidence type="ECO:0000256" key="3">
    <source>
        <dbReference type="ARBA" id="ARBA00022741"/>
    </source>
</evidence>
<dbReference type="PROSITE" id="PS50929">
    <property type="entry name" value="ABC_TM1F"/>
    <property type="match status" value="1"/>
</dbReference>
<dbReference type="CDD" id="cd03228">
    <property type="entry name" value="ABCC_MRP_Like"/>
    <property type="match status" value="1"/>
</dbReference>
<dbReference type="Gene3D" id="3.40.50.300">
    <property type="entry name" value="P-loop containing nucleotide triphosphate hydrolases"/>
    <property type="match status" value="1"/>
</dbReference>
<dbReference type="OrthoDB" id="6500128at2759"/>
<dbReference type="Gene3D" id="1.20.1560.10">
    <property type="entry name" value="ABC transporter type 1, transmembrane domain"/>
    <property type="match status" value="1"/>
</dbReference>
<organism evidence="11 12">
    <name type="scientific">Plasmodium vinckei vinckei</name>
    <dbReference type="NCBI Taxonomy" id="54757"/>
    <lineage>
        <taxon>Eukaryota</taxon>
        <taxon>Sar</taxon>
        <taxon>Alveolata</taxon>
        <taxon>Apicomplexa</taxon>
        <taxon>Aconoidasida</taxon>
        <taxon>Haemosporida</taxon>
        <taxon>Plasmodiidae</taxon>
        <taxon>Plasmodium</taxon>
        <taxon>Plasmodium (Vinckeia)</taxon>
    </lineage>
</organism>
<comment type="subcellular location">
    <subcellularLocation>
        <location evidence="1">Membrane</location>
        <topology evidence="1">Multi-pass membrane protein</topology>
    </subcellularLocation>
</comment>
<dbReference type="GO" id="GO:0016887">
    <property type="term" value="F:ATP hydrolysis activity"/>
    <property type="evidence" value="ECO:0007669"/>
    <property type="project" value="InterPro"/>
</dbReference>
<dbReference type="InterPro" id="IPR027417">
    <property type="entry name" value="P-loop_NTPase"/>
</dbReference>
<dbReference type="PANTHER" id="PTHR43394">
    <property type="entry name" value="ATP-DEPENDENT PERMEASE MDL1, MITOCHONDRIAL"/>
    <property type="match status" value="1"/>
</dbReference>
<dbReference type="GeneID" id="19961329"/>
<dbReference type="GO" id="GO:0005743">
    <property type="term" value="C:mitochondrial inner membrane"/>
    <property type="evidence" value="ECO:0007669"/>
    <property type="project" value="TreeGrafter"/>
</dbReference>
<dbReference type="GO" id="GO:0015421">
    <property type="term" value="F:ABC-type oligopeptide transporter activity"/>
    <property type="evidence" value="ECO:0007669"/>
    <property type="project" value="TreeGrafter"/>
</dbReference>
<evidence type="ECO:0000259" key="9">
    <source>
        <dbReference type="PROSITE" id="PS50893"/>
    </source>
</evidence>
<gene>
    <name evidence="11" type="ORF">PVVCY_0904380</name>
</gene>
<feature type="domain" description="ABC transmembrane type-1" evidence="10">
    <location>
        <begin position="197"/>
        <end position="466"/>
    </location>
</feature>
<dbReference type="InterPro" id="IPR003439">
    <property type="entry name" value="ABC_transporter-like_ATP-bd"/>
</dbReference>
<dbReference type="GO" id="GO:0005524">
    <property type="term" value="F:ATP binding"/>
    <property type="evidence" value="ECO:0007669"/>
    <property type="project" value="UniProtKB-KW"/>
</dbReference>
<feature type="transmembrane region" description="Helical" evidence="7">
    <location>
        <begin position="230"/>
        <end position="249"/>
    </location>
</feature>
<dbReference type="EMBL" id="LR215065">
    <property type="protein sequence ID" value="VEV56627.1"/>
    <property type="molecule type" value="Genomic_DNA"/>
</dbReference>
<keyword evidence="6 7" id="KW-0472">Membrane</keyword>
<evidence type="ECO:0000256" key="5">
    <source>
        <dbReference type="ARBA" id="ARBA00022989"/>
    </source>
</evidence>
<keyword evidence="4" id="KW-0067">ATP-binding</keyword>
<dbReference type="Pfam" id="PF00664">
    <property type="entry name" value="ABC_membrane"/>
    <property type="match status" value="1"/>
</dbReference>
<evidence type="ECO:0000256" key="4">
    <source>
        <dbReference type="ARBA" id="ARBA00022840"/>
    </source>
</evidence>
<feature type="transmembrane region" description="Helical" evidence="7">
    <location>
        <begin position="335"/>
        <end position="353"/>
    </location>
</feature>
<feature type="chain" id="PRO_5019158936" evidence="8">
    <location>
        <begin position="27"/>
        <end position="763"/>
    </location>
</feature>
<dbReference type="VEuPathDB" id="PlasmoDB:PVVCY_0904380"/>
<keyword evidence="5 7" id="KW-1133">Transmembrane helix</keyword>